<dbReference type="InterPro" id="IPR012338">
    <property type="entry name" value="Beta-lactam/transpept-like"/>
</dbReference>
<dbReference type="Proteomes" id="UP000004208">
    <property type="component" value="Unassembled WGS sequence"/>
</dbReference>
<dbReference type="eggNOG" id="COG2066">
    <property type="taxonomic scope" value="Bacteria"/>
</dbReference>
<evidence type="ECO:0000259" key="9">
    <source>
        <dbReference type="PROSITE" id="PS50801"/>
    </source>
</evidence>
<dbReference type="GO" id="GO:0006537">
    <property type="term" value="P:glutamate biosynthetic process"/>
    <property type="evidence" value="ECO:0007669"/>
    <property type="project" value="TreeGrafter"/>
</dbReference>
<evidence type="ECO:0000256" key="8">
    <source>
        <dbReference type="SAM" id="MobiDB-lite"/>
    </source>
</evidence>
<comment type="similarity">
    <text evidence="1 7">Belongs to the glutaminase family.</text>
</comment>
<reference evidence="10" key="1">
    <citation type="submission" date="2010-06" db="EMBL/GenBank/DDBJ databases">
        <authorList>
            <person name="Muzny D."/>
            <person name="Qin X."/>
            <person name="Buhay C."/>
            <person name="Dugan-Rocha S."/>
            <person name="Ding Y."/>
            <person name="Chen G."/>
            <person name="Hawes A."/>
            <person name="Holder M."/>
            <person name="Jhangiani S."/>
            <person name="Johnson A."/>
            <person name="Khan Z."/>
            <person name="Li Z."/>
            <person name="Liu W."/>
            <person name="Liu X."/>
            <person name="Perez L."/>
            <person name="Shen H."/>
            <person name="Wang Q."/>
            <person name="Watt J."/>
            <person name="Xi L."/>
            <person name="Xin Y."/>
            <person name="Zhou J."/>
            <person name="Deng J."/>
            <person name="Jiang H."/>
            <person name="Liu Y."/>
            <person name="Qu J."/>
            <person name="Song X.-Z."/>
            <person name="Zhang L."/>
            <person name="Villasana D."/>
            <person name="Johnson A."/>
            <person name="Liu J."/>
            <person name="Liyanage D."/>
            <person name="Lorensuhewa L."/>
            <person name="Robinson T."/>
            <person name="Song A."/>
            <person name="Song B.-B."/>
            <person name="Dinh H."/>
            <person name="Thornton R."/>
            <person name="Coyle M."/>
            <person name="Francisco L."/>
            <person name="Jackson L."/>
            <person name="Javaid M."/>
            <person name="Korchina V."/>
            <person name="Kovar C."/>
            <person name="Mata R."/>
            <person name="Mathew T."/>
            <person name="Ngo R."/>
            <person name="Nguyen L."/>
            <person name="Nguyen N."/>
            <person name="Okwuonu G."/>
            <person name="Ongeri F."/>
            <person name="Pham C."/>
            <person name="Simmons D."/>
            <person name="Wilczek-Boney K."/>
            <person name="Hale W."/>
            <person name="Jakkamsetti A."/>
            <person name="Pham P."/>
            <person name="Ruth R."/>
            <person name="San Lucas F."/>
            <person name="Warren J."/>
            <person name="Zhang J."/>
            <person name="Zhao Z."/>
            <person name="Zhou C."/>
            <person name="Zhu D."/>
            <person name="Lee S."/>
            <person name="Bess C."/>
            <person name="Blankenburg K."/>
            <person name="Forbes L."/>
            <person name="Fu Q."/>
            <person name="Gubbala S."/>
            <person name="Hirani K."/>
            <person name="Jayaseelan J.C."/>
            <person name="Lara F."/>
            <person name="Munidasa M."/>
            <person name="Palculict T."/>
            <person name="Patil S."/>
            <person name="Pu L.-L."/>
            <person name="Saada N."/>
            <person name="Tang L."/>
            <person name="Weissenberger G."/>
            <person name="Zhu Y."/>
            <person name="Hemphill L."/>
            <person name="Shang Y."/>
            <person name="Youmans B."/>
            <person name="Ayvaz T."/>
            <person name="Ross M."/>
            <person name="Santibanez J."/>
            <person name="Aqrawi P."/>
            <person name="Gross S."/>
            <person name="Joshi V."/>
            <person name="Fowler G."/>
            <person name="Nazareth L."/>
            <person name="Reid J."/>
            <person name="Worley K."/>
            <person name="Petrosino J."/>
            <person name="Highlander S."/>
            <person name="Gibbs R."/>
        </authorList>
    </citation>
    <scope>NUCLEOTIDE SEQUENCE [LARGE SCALE GENOMIC DNA]</scope>
    <source>
        <strain evidence="10">ATCC 33030</strain>
    </source>
</reference>
<feature type="domain" description="STAS" evidence="9">
    <location>
        <begin position="331"/>
        <end position="435"/>
    </location>
</feature>
<dbReference type="Pfam" id="PF04960">
    <property type="entry name" value="Glutaminase"/>
    <property type="match status" value="1"/>
</dbReference>
<name>D7WBN5_9CORY</name>
<proteinExistence type="inferred from homology"/>
<evidence type="ECO:0000256" key="3">
    <source>
        <dbReference type="ARBA" id="ARBA00012918"/>
    </source>
</evidence>
<dbReference type="HAMAP" id="MF_00313">
    <property type="entry name" value="Glutaminase"/>
    <property type="match status" value="1"/>
</dbReference>
<dbReference type="NCBIfam" id="TIGR03814">
    <property type="entry name" value="Gln_ase"/>
    <property type="match status" value="1"/>
</dbReference>
<feature type="binding site" evidence="7">
    <location>
        <position position="246"/>
    </location>
    <ligand>
        <name>substrate</name>
    </ligand>
</feature>
<dbReference type="HOGENOM" id="CLU_027932_0_0_11"/>
<dbReference type="Gene3D" id="3.30.530.20">
    <property type="match status" value="1"/>
</dbReference>
<dbReference type="InterPro" id="IPR015868">
    <property type="entry name" value="Glutaminase"/>
</dbReference>
<dbReference type="CDD" id="cd07814">
    <property type="entry name" value="SRPBCC_CalC_Aha1-like"/>
    <property type="match status" value="1"/>
</dbReference>
<dbReference type="EMBL" id="ACLJ02000001">
    <property type="protein sequence ID" value="EFK55266.1"/>
    <property type="molecule type" value="Genomic_DNA"/>
</dbReference>
<dbReference type="PANTHER" id="PTHR12544:SF29">
    <property type="entry name" value="GLUTAMINASE"/>
    <property type="match status" value="1"/>
</dbReference>
<evidence type="ECO:0000256" key="6">
    <source>
        <dbReference type="ARBA" id="ARBA00070405"/>
    </source>
</evidence>
<feature type="region of interest" description="Disordered" evidence="8">
    <location>
        <begin position="549"/>
        <end position="572"/>
    </location>
</feature>
<dbReference type="Gene3D" id="3.40.710.10">
    <property type="entry name" value="DD-peptidase/beta-lactamase superfamily"/>
    <property type="match status" value="1"/>
</dbReference>
<dbReference type="eggNOG" id="COG3832">
    <property type="taxonomic scope" value="Bacteria"/>
</dbReference>
<keyword evidence="4 7" id="KW-0378">Hydrolase</keyword>
<comment type="caution">
    <text evidence="10">The sequence shown here is derived from an EMBL/GenBank/DDBJ whole genome shotgun (WGS) entry which is preliminary data.</text>
</comment>
<accession>D7WBN5</accession>
<evidence type="ECO:0000256" key="2">
    <source>
        <dbReference type="ARBA" id="ARBA00011881"/>
    </source>
</evidence>
<dbReference type="PROSITE" id="PS50801">
    <property type="entry name" value="STAS"/>
    <property type="match status" value="1"/>
</dbReference>
<dbReference type="STRING" id="585529.HMPREF0291_10524"/>
<keyword evidence="11" id="KW-1185">Reference proteome</keyword>
<dbReference type="SUPFAM" id="SSF52091">
    <property type="entry name" value="SpoIIaa-like"/>
    <property type="match status" value="1"/>
</dbReference>
<dbReference type="PANTHER" id="PTHR12544">
    <property type="entry name" value="GLUTAMINASE"/>
    <property type="match status" value="1"/>
</dbReference>
<comment type="catalytic activity">
    <reaction evidence="5 7">
        <text>L-glutamine + H2O = L-glutamate + NH4(+)</text>
        <dbReference type="Rhea" id="RHEA:15889"/>
        <dbReference type="ChEBI" id="CHEBI:15377"/>
        <dbReference type="ChEBI" id="CHEBI:28938"/>
        <dbReference type="ChEBI" id="CHEBI:29985"/>
        <dbReference type="ChEBI" id="CHEBI:58359"/>
        <dbReference type="EC" id="3.5.1.2"/>
    </reaction>
</comment>
<dbReference type="SUPFAM" id="SSF56601">
    <property type="entry name" value="beta-lactamase/transpeptidase-like"/>
    <property type="match status" value="1"/>
</dbReference>
<organism evidence="10 11">
    <name type="scientific">Corynebacterium genitalium ATCC 33030</name>
    <dbReference type="NCBI Taxonomy" id="585529"/>
    <lineage>
        <taxon>Bacteria</taxon>
        <taxon>Bacillati</taxon>
        <taxon>Actinomycetota</taxon>
        <taxon>Actinomycetes</taxon>
        <taxon>Mycobacteriales</taxon>
        <taxon>Corynebacteriaceae</taxon>
        <taxon>Corynebacterium</taxon>
    </lineage>
</organism>
<feature type="binding site" evidence="7">
    <location>
        <position position="264"/>
    </location>
    <ligand>
        <name>substrate</name>
    </ligand>
</feature>
<dbReference type="NCBIfam" id="NF002134">
    <property type="entry name" value="PRK00971.1-4"/>
    <property type="match status" value="1"/>
</dbReference>
<sequence length="572" mass="63087">MFVGSGVTLDRMPATPIPTYLNAILDEVRDNKEGNNADYIETLRDADPDKLALALCTRSGNLYSVGDDEYEFSIQSISKPFVYALSLDMVGPEEVHKYVGVEPSGEAFNELSLDDTHRPANPLINAGAIVVNELVAGDGVVLREFSKLAGRELLLDDNLARAELSSADRNLALGHMLREYGMIKGDVEEVVASYIRQCSIMVNVKDLAIMAATLANGGLQPVTGERVLSARACRLTQAVMASAGMYDGSGRWMSRVGIPAKSGVSGGLIGTLPGQLGAASLSPRLNEEGNSVRGVEIFQRMSETLGLHMMGSYYYSAPGIRTVHRQGDTNVVELQGMINFTAAETILHDLVERHLVGDKLVLDFTHVTSFNMAGRRLVKEGLRQFREEGYEVAVYDPEAAMPDYEFSDGTRVESIKDFTESFTVNVSPEDAYTVVSDPKQWWEDTEDSVEGNADEKGESFSIESDDGTGYFTVEQADDGERLVWHSETTDEDGEDEDWRDSDIIFDFDREEDGSTTVHVTHRGLKPHDRHYEERVQDWRDRIGKRLQPYINRRAGNSRAAEDAAGAEPSEPS</sequence>
<evidence type="ECO:0000256" key="5">
    <source>
        <dbReference type="ARBA" id="ARBA00049534"/>
    </source>
</evidence>
<evidence type="ECO:0000256" key="1">
    <source>
        <dbReference type="ARBA" id="ARBA00011076"/>
    </source>
</evidence>
<comment type="subunit">
    <text evidence="2 7">Homotetramer.</text>
</comment>
<dbReference type="AlphaFoldDB" id="D7WBN5"/>
<dbReference type="SUPFAM" id="SSF55961">
    <property type="entry name" value="Bet v1-like"/>
    <property type="match status" value="1"/>
</dbReference>
<dbReference type="GO" id="GO:0006543">
    <property type="term" value="P:L-glutamine catabolic process"/>
    <property type="evidence" value="ECO:0007669"/>
    <property type="project" value="TreeGrafter"/>
</dbReference>
<evidence type="ECO:0000256" key="7">
    <source>
        <dbReference type="HAMAP-Rule" id="MF_00313"/>
    </source>
</evidence>
<feature type="region of interest" description="Disordered" evidence="8">
    <location>
        <begin position="449"/>
        <end position="469"/>
    </location>
</feature>
<dbReference type="Gene3D" id="3.30.750.24">
    <property type="entry name" value="STAS domain"/>
    <property type="match status" value="1"/>
</dbReference>
<dbReference type="InterPro" id="IPR023393">
    <property type="entry name" value="START-like_dom_sf"/>
</dbReference>
<feature type="binding site" evidence="7">
    <location>
        <position position="194"/>
    </location>
    <ligand>
        <name>substrate</name>
    </ligand>
</feature>
<evidence type="ECO:0000313" key="10">
    <source>
        <dbReference type="EMBL" id="EFK55266.1"/>
    </source>
</evidence>
<dbReference type="InterPro" id="IPR002645">
    <property type="entry name" value="STAS_dom"/>
</dbReference>
<feature type="binding site" evidence="7">
    <location>
        <position position="76"/>
    </location>
    <ligand>
        <name>substrate</name>
    </ligand>
</feature>
<gene>
    <name evidence="7 10" type="primary">glsA</name>
    <name evidence="10" type="ORF">HMPREF0291_10524</name>
</gene>
<dbReference type="Pfam" id="PF01740">
    <property type="entry name" value="STAS"/>
    <property type="match status" value="1"/>
</dbReference>
<keyword evidence="7" id="KW-0007">Acetylation</keyword>
<feature type="binding site" evidence="7">
    <location>
        <position position="163"/>
    </location>
    <ligand>
        <name>substrate</name>
    </ligand>
</feature>
<feature type="binding site" evidence="7">
    <location>
        <position position="170"/>
    </location>
    <ligand>
        <name>substrate</name>
    </ligand>
</feature>
<feature type="binding site" evidence="7">
    <location>
        <position position="125"/>
    </location>
    <ligand>
        <name>substrate</name>
    </ligand>
</feature>
<dbReference type="FunFam" id="3.40.710.10:FF:000005">
    <property type="entry name" value="Glutaminase"/>
    <property type="match status" value="1"/>
</dbReference>
<protein>
    <recommendedName>
        <fullName evidence="6 7">Glutaminase</fullName>
        <ecNumber evidence="3 7">3.5.1.2</ecNumber>
    </recommendedName>
</protein>
<dbReference type="EC" id="3.5.1.2" evidence="3 7"/>
<evidence type="ECO:0000256" key="4">
    <source>
        <dbReference type="ARBA" id="ARBA00022801"/>
    </source>
</evidence>
<dbReference type="GO" id="GO:0004359">
    <property type="term" value="F:glutaminase activity"/>
    <property type="evidence" value="ECO:0007669"/>
    <property type="project" value="UniProtKB-UniRule"/>
</dbReference>
<dbReference type="InterPro" id="IPR036513">
    <property type="entry name" value="STAS_dom_sf"/>
</dbReference>
<evidence type="ECO:0000313" key="11">
    <source>
        <dbReference type="Proteomes" id="UP000004208"/>
    </source>
</evidence>